<evidence type="ECO:0000256" key="1">
    <source>
        <dbReference type="ARBA" id="ARBA00001974"/>
    </source>
</evidence>
<protein>
    <recommendedName>
        <fullName evidence="8">L-2-hydroxyglutarate dehydrogenase, mitochondrial</fullName>
        <ecNumber evidence="7">1.1.99.2</ecNumber>
    </recommendedName>
</protein>
<keyword evidence="3" id="KW-0274">FAD</keyword>
<evidence type="ECO:0000313" key="10">
    <source>
        <dbReference type="EMBL" id="KKY20848.1"/>
    </source>
</evidence>
<comment type="cofactor">
    <cofactor evidence="1">
        <name>FAD</name>
        <dbReference type="ChEBI" id="CHEBI:57692"/>
    </cofactor>
</comment>
<evidence type="ECO:0000259" key="9">
    <source>
        <dbReference type="Pfam" id="PF01266"/>
    </source>
</evidence>
<dbReference type="OrthoDB" id="498204at2759"/>
<evidence type="ECO:0000256" key="4">
    <source>
        <dbReference type="ARBA" id="ARBA00023002"/>
    </source>
</evidence>
<dbReference type="Gene3D" id="3.50.50.60">
    <property type="entry name" value="FAD/NAD(P)-binding domain"/>
    <property type="match status" value="1"/>
</dbReference>
<dbReference type="SUPFAM" id="SSF51905">
    <property type="entry name" value="FAD/NAD(P)-binding domain"/>
    <property type="match status" value="1"/>
</dbReference>
<evidence type="ECO:0000313" key="11">
    <source>
        <dbReference type="Proteomes" id="UP000053317"/>
    </source>
</evidence>
<comment type="catalytic activity">
    <reaction evidence="5">
        <text>(S)-2-hydroxyglutarate + A = 2-oxoglutarate + AH2</text>
        <dbReference type="Rhea" id="RHEA:21252"/>
        <dbReference type="ChEBI" id="CHEBI:13193"/>
        <dbReference type="ChEBI" id="CHEBI:16782"/>
        <dbReference type="ChEBI" id="CHEBI:16810"/>
        <dbReference type="ChEBI" id="CHEBI:17499"/>
        <dbReference type="EC" id="1.1.99.2"/>
    </reaction>
</comment>
<gene>
    <name evidence="10" type="ORF">UCRPC4_g04009</name>
</gene>
<evidence type="ECO:0000256" key="5">
    <source>
        <dbReference type="ARBA" id="ARBA00036066"/>
    </source>
</evidence>
<dbReference type="EC" id="1.1.99.2" evidence="7"/>
<dbReference type="PANTHER" id="PTHR43104">
    <property type="entry name" value="L-2-HYDROXYGLUTARATE DEHYDROGENASE, MITOCHONDRIAL"/>
    <property type="match status" value="1"/>
</dbReference>
<feature type="domain" description="FAD dependent oxidoreductase" evidence="9">
    <location>
        <begin position="7"/>
        <end position="321"/>
    </location>
</feature>
<proteinExistence type="inferred from homology"/>
<name>A0A0G2GB42_PHACM</name>
<reference evidence="10 11" key="1">
    <citation type="submission" date="2015-05" db="EMBL/GenBank/DDBJ databases">
        <title>Distinctive expansion of gene families associated with plant cell wall degradation and secondary metabolism in the genomes of grapevine trunk pathogens.</title>
        <authorList>
            <person name="Lawrence D.P."/>
            <person name="Travadon R."/>
            <person name="Rolshausen P.E."/>
            <person name="Baumgartner K."/>
        </authorList>
    </citation>
    <scope>NUCLEOTIDE SEQUENCE [LARGE SCALE GENOMIC DNA]</scope>
    <source>
        <strain evidence="10">UCRPC4</strain>
    </source>
</reference>
<dbReference type="Gene3D" id="3.30.9.10">
    <property type="entry name" value="D-Amino Acid Oxidase, subunit A, domain 2"/>
    <property type="match status" value="1"/>
</dbReference>
<dbReference type="PANTHER" id="PTHR43104:SF4">
    <property type="entry name" value="L-2-HYDROXYGLUTARATE DEHYDROGENASE, MITOCHONDRIAL"/>
    <property type="match status" value="1"/>
</dbReference>
<dbReference type="EMBL" id="LCWF01000092">
    <property type="protein sequence ID" value="KKY20848.1"/>
    <property type="molecule type" value="Genomic_DNA"/>
</dbReference>
<evidence type="ECO:0000256" key="2">
    <source>
        <dbReference type="ARBA" id="ARBA00022630"/>
    </source>
</evidence>
<keyword evidence="2" id="KW-0285">Flavoprotein</keyword>
<sequence length="340" mass="36151">MYSVCSKHNIPHRNTGKWIVAQNEQQMNELQKIHESCKAIGVPTEFLARSEISSGEPDVRAEAGVLSSPSTGIVDSHSLMTYLEGAFLDHGGDLAVSTTVTSIEPLSSSTSGSLPGSSGWSITTVATDDASSPTTITAQNLINSAGLHAIPLSNSILPPSRHITPHYAKGTYYSYSGRLPHPPTTLIYPAPVPGLGGLGTHLTLDISGAIRFGPDVEWLPPTYPTSATNYTPNPDPNRKIKAISLIKEYLPCIDPSLIETSYCGIRPKLKGQGQEGKTGKGAGGDKEDFYIKREDGFEGWVNLLGIESPGLTSCLAIGEEVERLVYGDGDGEGLTNVKGF</sequence>
<evidence type="ECO:0000256" key="7">
    <source>
        <dbReference type="ARBA" id="ARBA00038878"/>
    </source>
</evidence>
<dbReference type="GO" id="GO:0047545">
    <property type="term" value="F:(S)-2-hydroxyglutarate dehydrogenase activity"/>
    <property type="evidence" value="ECO:0007669"/>
    <property type="project" value="UniProtKB-EC"/>
</dbReference>
<evidence type="ECO:0000256" key="8">
    <source>
        <dbReference type="ARBA" id="ARBA00041137"/>
    </source>
</evidence>
<comment type="caution">
    <text evidence="10">The sequence shown here is derived from an EMBL/GenBank/DDBJ whole genome shotgun (WGS) entry which is preliminary data.</text>
</comment>
<evidence type="ECO:0000256" key="6">
    <source>
        <dbReference type="ARBA" id="ARBA00037941"/>
    </source>
</evidence>
<dbReference type="AlphaFoldDB" id="A0A0G2GB42"/>
<dbReference type="Pfam" id="PF01266">
    <property type="entry name" value="DAO"/>
    <property type="match status" value="1"/>
</dbReference>
<dbReference type="InterPro" id="IPR006076">
    <property type="entry name" value="FAD-dep_OxRdtase"/>
</dbReference>
<keyword evidence="11" id="KW-1185">Reference proteome</keyword>
<dbReference type="Proteomes" id="UP000053317">
    <property type="component" value="Unassembled WGS sequence"/>
</dbReference>
<organism evidence="10 11">
    <name type="scientific">Phaeomoniella chlamydospora</name>
    <name type="common">Phaeoacremonium chlamydosporum</name>
    <dbReference type="NCBI Taxonomy" id="158046"/>
    <lineage>
        <taxon>Eukaryota</taxon>
        <taxon>Fungi</taxon>
        <taxon>Dikarya</taxon>
        <taxon>Ascomycota</taxon>
        <taxon>Pezizomycotina</taxon>
        <taxon>Eurotiomycetes</taxon>
        <taxon>Chaetothyriomycetidae</taxon>
        <taxon>Phaeomoniellales</taxon>
        <taxon>Phaeomoniellaceae</taxon>
        <taxon>Phaeomoniella</taxon>
    </lineage>
</organism>
<reference evidence="10 11" key="2">
    <citation type="submission" date="2015-05" db="EMBL/GenBank/DDBJ databases">
        <authorList>
            <person name="Morales-Cruz A."/>
            <person name="Amrine K.C."/>
            <person name="Cantu D."/>
        </authorList>
    </citation>
    <scope>NUCLEOTIDE SEQUENCE [LARGE SCALE GENOMIC DNA]</scope>
    <source>
        <strain evidence="10">UCRPC4</strain>
    </source>
</reference>
<evidence type="ECO:0000256" key="3">
    <source>
        <dbReference type="ARBA" id="ARBA00022827"/>
    </source>
</evidence>
<comment type="similarity">
    <text evidence="6">Belongs to the L2HGDH family.</text>
</comment>
<dbReference type="InterPro" id="IPR036188">
    <property type="entry name" value="FAD/NAD-bd_sf"/>
</dbReference>
<accession>A0A0G2GB42</accession>
<keyword evidence="4" id="KW-0560">Oxidoreductase</keyword>